<evidence type="ECO:0000256" key="1">
    <source>
        <dbReference type="SAM" id="SignalP"/>
    </source>
</evidence>
<dbReference type="RefSeq" id="WP_010485604.1">
    <property type="nucleotide sequence ID" value="NZ_AJLO02000014.1"/>
</dbReference>
<dbReference type="InterPro" id="IPR039513">
    <property type="entry name" value="PL-6"/>
</dbReference>
<dbReference type="InterPro" id="IPR012334">
    <property type="entry name" value="Pectin_lyas_fold"/>
</dbReference>
<dbReference type="SUPFAM" id="SSF51126">
    <property type="entry name" value="Pectin lyase-like"/>
    <property type="match status" value="1"/>
</dbReference>
<proteinExistence type="predicted"/>
<keyword evidence="1" id="KW-0732">Signal</keyword>
<name>A0A0L8ACT0_9GAMM</name>
<evidence type="ECO:0000313" key="2">
    <source>
        <dbReference type="EMBL" id="KOF00188.1"/>
    </source>
</evidence>
<dbReference type="Gene3D" id="2.160.20.10">
    <property type="entry name" value="Single-stranded right-handed beta-helix, Pectin lyase-like"/>
    <property type="match status" value="1"/>
</dbReference>
<accession>A0A0L8ACT0</accession>
<dbReference type="EMBL" id="AJLO02000014">
    <property type="protein sequence ID" value="KOF00188.1"/>
    <property type="molecule type" value="Genomic_DNA"/>
</dbReference>
<feature type="chain" id="PRO_5005580228" evidence="1">
    <location>
        <begin position="35"/>
        <end position="479"/>
    </location>
</feature>
<dbReference type="InterPro" id="IPR011050">
    <property type="entry name" value="Pectin_lyase_fold/virulence"/>
</dbReference>
<dbReference type="Proteomes" id="UP000036890">
    <property type="component" value="Unassembled WGS sequence"/>
</dbReference>
<dbReference type="OrthoDB" id="6475864at2"/>
<dbReference type="CDD" id="cd14251">
    <property type="entry name" value="PL-6"/>
    <property type="match status" value="1"/>
</dbReference>
<dbReference type="AlphaFoldDB" id="A0A0L8ACT0"/>
<dbReference type="Pfam" id="PF14592">
    <property type="entry name" value="Chondroitinas_B"/>
    <property type="match status" value="1"/>
</dbReference>
<dbReference type="GO" id="GO:0016829">
    <property type="term" value="F:lyase activity"/>
    <property type="evidence" value="ECO:0007669"/>
    <property type="project" value="UniProtKB-KW"/>
</dbReference>
<protein>
    <submittedName>
        <fullName evidence="2">Poly(Beta-D-mannuronate) lyase</fullName>
    </submittedName>
</protein>
<keyword evidence="2" id="KW-0456">Lyase</keyword>
<comment type="caution">
    <text evidence="2">The sequence shown here is derived from an EMBL/GenBank/DDBJ whole genome shotgun (WGS) entry which is preliminary data.</text>
</comment>
<feature type="signal peptide" evidence="1">
    <location>
        <begin position="1"/>
        <end position="34"/>
    </location>
</feature>
<organism evidence="2 3">
    <name type="scientific">Stenotrophomonas geniculata N1</name>
    <dbReference type="NCBI Taxonomy" id="1167641"/>
    <lineage>
        <taxon>Bacteria</taxon>
        <taxon>Pseudomonadati</taxon>
        <taxon>Pseudomonadota</taxon>
        <taxon>Gammaproteobacteria</taxon>
        <taxon>Lysobacterales</taxon>
        <taxon>Lysobacteraceae</taxon>
        <taxon>Stenotrophomonas</taxon>
    </lineage>
</organism>
<sequence length="479" mass="50475">MRIHSLARHRSNGSWLFCLTTGLAMCLTTPAASAASWLVHDVAEFATAVSALQPGDEIVLADGIWTDARLLLKGQGTADAPIVLRAQTAGKVIFSGRSDLRLAGSYLQVSNLVFRNGYAPGDAVVAFRESSKAVASNSRVTGLVIDDYTNPDASDQDYWVSFYGSHNRLDHSQLRGKTNAGPTVVVVRDATQGLDNQHRIDHNWFGPRPALGVNGGETIRVGTSDTSLSNSNSTVENNWFEGCDGETEIVSNKSGGNTYRGNVFYRSAGALTLRHGNGNRVIDNVFLGDDKAGTGGVRIINADQTVSNNYFERLAGSSNRSALAVMDAQANPPLSGYAPVVNATISRNTFVDVAKISFGVGHDEAKGIVVAASNSRFTGNLIVNRTSRNPPNAASSLAGIDFSGNVQSPAASTVFPGGVESRGVSLQQADSGLWVATPALPAVGADPALAMTAREATGVAWYPKVGEVALPRTRNGVDR</sequence>
<gene>
    <name evidence="2" type="ORF">W7K_05020</name>
</gene>
<reference evidence="2 3" key="1">
    <citation type="journal article" date="2012" name="J. Bacteriol.">
        <title>Genome sequence of a novel nicotine-degrading strain, Pseudomonas geniculata N1.</title>
        <authorList>
            <person name="Tang H."/>
            <person name="Yu H."/>
            <person name="Tai C."/>
            <person name="Huang K."/>
            <person name="Liu Y."/>
            <person name="Wang L."/>
            <person name="Yao Y."/>
            <person name="Wu G."/>
            <person name="Xu P."/>
        </authorList>
    </citation>
    <scope>NUCLEOTIDE SEQUENCE [LARGE SCALE GENOMIC DNA]</scope>
    <source>
        <strain evidence="2 3">N1</strain>
    </source>
</reference>
<evidence type="ECO:0000313" key="3">
    <source>
        <dbReference type="Proteomes" id="UP000036890"/>
    </source>
</evidence>